<feature type="compositionally biased region" description="Basic and acidic residues" evidence="1">
    <location>
        <begin position="622"/>
        <end position="633"/>
    </location>
</feature>
<keyword evidence="3" id="KW-1185">Reference proteome</keyword>
<dbReference type="Proteomes" id="UP000271098">
    <property type="component" value="Unassembled WGS sequence"/>
</dbReference>
<accession>A0A183DZ10</accession>
<feature type="compositionally biased region" description="Polar residues" evidence="1">
    <location>
        <begin position="588"/>
        <end position="600"/>
    </location>
</feature>
<dbReference type="WBParaSite" id="GPUH_0001396601-mRNA-1">
    <property type="protein sequence ID" value="GPUH_0001396601-mRNA-1"/>
    <property type="gene ID" value="GPUH_0001396601"/>
</dbReference>
<dbReference type="OrthoDB" id="5865062at2759"/>
<gene>
    <name evidence="2" type="ORF">GPUH_LOCUS13951</name>
</gene>
<feature type="region of interest" description="Disordered" evidence="1">
    <location>
        <begin position="520"/>
        <end position="554"/>
    </location>
</feature>
<feature type="compositionally biased region" description="Polar residues" evidence="1">
    <location>
        <begin position="1"/>
        <end position="11"/>
    </location>
</feature>
<feature type="compositionally biased region" description="Low complexity" evidence="1">
    <location>
        <begin position="634"/>
        <end position="644"/>
    </location>
</feature>
<feature type="compositionally biased region" description="Polar residues" evidence="1">
    <location>
        <begin position="485"/>
        <end position="502"/>
    </location>
</feature>
<sequence length="895" mass="98018">MDEWTPTSITNDLEKTPDASSHSTFCTFFLVLLTHLAHIEDLQSNENNFVLPKVSQDPVIKSIFSVIEKNIVEAGGSASFAIAAECNEKTQASSSRSYQSLRQKFSQASKNQENARTTRTKFYVNGAEAYDNLNNLIIPIVAQQEQQQQQQQQAPLDRNKLQLNLKDTANTGPPQSLTNTVAVNCKKFNATAQNSTEGILRLPVRRRDETLPSTDSADTVSPVTPFTSELATTMATNQAAELAKQEAAYNAIVARNRTPLTPATTRKPMSALYEKCEARILKNEDSEKSFTEHTCSRDESEASAEIRQALKQLDDVLDEQIPIESFSASSSKPSRTASEISTEILYKKNESRDEESSKKSVRQIADMLNSKPLHFGVHNVPLNFKAPENGQKTELDQQHSLGINLDPAVNSATETTITVEGSLEDQLQQRPSLIGISVFGPSTGKSIAEIIAEKKSRNARLPTPPPPLAKPQMKRADRMQGFDASTSSAKNQCLPTKQTLPENPSRLMFAKEEDWSVAKSGIPVDENSKPSVSTTDRKSGDAEAAVPATDKTSKSGVSINLFQVNRMVAQNVSRSSSRHANDHHYENISGNGTPMETSFNGLLDRTMGQQRTDDNAAADCLEQQRSEKKRKETSGSATTSTSITPKQRDTTRAMDEQQLTKHAATANVSSRPNDDAQASTLSAPTTSLSTGDQADAVKWRTGYITPPDLQEQQYNPVPPPRTRSKRGSFGRLSAQHPQVVVQRSTSMYVTNSNELISTSLENDVSGEAGEDMKRWSSASTPETEHALYERPKASLIPPKPAPRRIDYLNKLPSRNKTPSENCKTAAKPVKRPVPLPRQSKLKVAVDEDSLVKTSLGGAKAQLGASSGLESLMTIAKTTSSVEEGMDESNEWTLRL</sequence>
<feature type="region of interest" description="Disordered" evidence="1">
    <location>
        <begin position="93"/>
        <end position="115"/>
    </location>
</feature>
<feature type="region of interest" description="Disordered" evidence="1">
    <location>
        <begin position="572"/>
        <end position="600"/>
    </location>
</feature>
<protein>
    <submittedName>
        <fullName evidence="4">Polyhomeotic-like protein 2</fullName>
    </submittedName>
</protein>
<organism evidence="4">
    <name type="scientific">Gongylonema pulchrum</name>
    <dbReference type="NCBI Taxonomy" id="637853"/>
    <lineage>
        <taxon>Eukaryota</taxon>
        <taxon>Metazoa</taxon>
        <taxon>Ecdysozoa</taxon>
        <taxon>Nematoda</taxon>
        <taxon>Chromadorea</taxon>
        <taxon>Rhabditida</taxon>
        <taxon>Spirurina</taxon>
        <taxon>Spiruromorpha</taxon>
        <taxon>Spiruroidea</taxon>
        <taxon>Gongylonematidae</taxon>
        <taxon>Gongylonema</taxon>
    </lineage>
</organism>
<evidence type="ECO:0000313" key="4">
    <source>
        <dbReference type="WBParaSite" id="GPUH_0001396601-mRNA-1"/>
    </source>
</evidence>
<dbReference type="EMBL" id="UYRT01080732">
    <property type="protein sequence ID" value="VDN23298.1"/>
    <property type="molecule type" value="Genomic_DNA"/>
</dbReference>
<feature type="region of interest" description="Disordered" evidence="1">
    <location>
        <begin position="485"/>
        <end position="506"/>
    </location>
</feature>
<reference evidence="4" key="1">
    <citation type="submission" date="2016-06" db="UniProtKB">
        <authorList>
            <consortium name="WormBaseParasite"/>
        </authorList>
    </citation>
    <scope>IDENTIFICATION</scope>
</reference>
<feature type="compositionally biased region" description="Low complexity" evidence="1">
    <location>
        <begin position="678"/>
        <end position="690"/>
    </location>
</feature>
<feature type="compositionally biased region" description="Basic and acidic residues" evidence="1">
    <location>
        <begin position="646"/>
        <end position="659"/>
    </location>
</feature>
<evidence type="ECO:0000256" key="1">
    <source>
        <dbReference type="SAM" id="MobiDB-lite"/>
    </source>
</evidence>
<dbReference type="AlphaFoldDB" id="A0A183DZ10"/>
<evidence type="ECO:0000313" key="3">
    <source>
        <dbReference type="Proteomes" id="UP000271098"/>
    </source>
</evidence>
<name>A0A183DZ10_9BILA</name>
<feature type="region of interest" description="Disordered" evidence="1">
    <location>
        <begin position="622"/>
        <end position="738"/>
    </location>
</feature>
<feature type="region of interest" description="Disordered" evidence="1">
    <location>
        <begin position="1"/>
        <end position="20"/>
    </location>
</feature>
<evidence type="ECO:0000313" key="2">
    <source>
        <dbReference type="EMBL" id="VDN23298.1"/>
    </source>
</evidence>
<reference evidence="2 3" key="2">
    <citation type="submission" date="2018-11" db="EMBL/GenBank/DDBJ databases">
        <authorList>
            <consortium name="Pathogen Informatics"/>
        </authorList>
    </citation>
    <scope>NUCLEOTIDE SEQUENCE [LARGE SCALE GENOMIC DNA]</scope>
</reference>
<proteinExistence type="predicted"/>